<keyword evidence="14" id="KW-1185">Reference proteome</keyword>
<dbReference type="RefSeq" id="WP_037978106.1">
    <property type="nucleotide sequence ID" value="NZ_JMKI01000051.1"/>
</dbReference>
<dbReference type="GeneID" id="90984480"/>
<feature type="binding site" evidence="10">
    <location>
        <position position="904"/>
    </location>
    <ligand>
        <name>Zn(2+)</name>
        <dbReference type="ChEBI" id="CHEBI:29105"/>
    </ligand>
</feature>
<evidence type="ECO:0000313" key="13">
    <source>
        <dbReference type="EMBL" id="KEJ91328.1"/>
    </source>
</evidence>
<comment type="subunit">
    <text evidence="10">Monomer.</text>
</comment>
<dbReference type="NCBIfam" id="TIGR00392">
    <property type="entry name" value="ileS"/>
    <property type="match status" value="1"/>
</dbReference>
<dbReference type="PANTHER" id="PTHR42765">
    <property type="entry name" value="SOLEUCYL-TRNA SYNTHETASE"/>
    <property type="match status" value="1"/>
</dbReference>
<dbReference type="GO" id="GO:0006428">
    <property type="term" value="P:isoleucyl-tRNA aminoacylation"/>
    <property type="evidence" value="ECO:0007669"/>
    <property type="project" value="UniProtKB-UniRule"/>
</dbReference>
<evidence type="ECO:0000259" key="12">
    <source>
        <dbReference type="Pfam" id="PF08264"/>
    </source>
</evidence>
<feature type="binding site" evidence="10">
    <location>
        <position position="920"/>
    </location>
    <ligand>
        <name>Zn(2+)</name>
        <dbReference type="ChEBI" id="CHEBI:29105"/>
    </ligand>
</feature>
<keyword evidence="7 10" id="KW-0030">Aminoacyl-tRNA synthetase</keyword>
<dbReference type="PRINTS" id="PR00984">
    <property type="entry name" value="TRNASYNTHILE"/>
</dbReference>
<keyword evidence="10" id="KW-0479">Metal-binding</keyword>
<dbReference type="Gene3D" id="1.10.10.830">
    <property type="entry name" value="Ile-tRNA synthetase CP2 domain-like"/>
    <property type="match status" value="1"/>
</dbReference>
<evidence type="ECO:0000256" key="5">
    <source>
        <dbReference type="ARBA" id="ARBA00022840"/>
    </source>
</evidence>
<feature type="binding site" evidence="10">
    <location>
        <position position="917"/>
    </location>
    <ligand>
        <name>Zn(2+)</name>
        <dbReference type="ChEBI" id="CHEBI:29105"/>
    </ligand>
</feature>
<dbReference type="InterPro" id="IPR002301">
    <property type="entry name" value="Ile-tRNA-ligase"/>
</dbReference>
<dbReference type="OrthoDB" id="9810365at2"/>
<dbReference type="Gene3D" id="3.40.50.620">
    <property type="entry name" value="HUPs"/>
    <property type="match status" value="2"/>
</dbReference>
<evidence type="ECO:0000256" key="2">
    <source>
        <dbReference type="ARBA" id="ARBA00022490"/>
    </source>
</evidence>
<feature type="short sequence motif" description="'KMSKS' region" evidence="10">
    <location>
        <begin position="601"/>
        <end position="605"/>
    </location>
</feature>
<feature type="binding site" evidence="10">
    <location>
        <position position="901"/>
    </location>
    <ligand>
        <name>Zn(2+)</name>
        <dbReference type="ChEBI" id="CHEBI:29105"/>
    </ligand>
</feature>
<dbReference type="PANTHER" id="PTHR42765:SF1">
    <property type="entry name" value="ISOLEUCINE--TRNA LIGASE, MITOCHONDRIAL"/>
    <property type="match status" value="1"/>
</dbReference>
<evidence type="ECO:0000256" key="4">
    <source>
        <dbReference type="ARBA" id="ARBA00022741"/>
    </source>
</evidence>
<proteinExistence type="inferred from homology"/>
<dbReference type="AlphaFoldDB" id="A0A073ILW5"/>
<name>A0A073ILW5_9BACT</name>
<feature type="binding site" evidence="10">
    <location>
        <position position="560"/>
    </location>
    <ligand>
        <name>L-isoleucyl-5'-AMP</name>
        <dbReference type="ChEBI" id="CHEBI:178002"/>
    </ligand>
</feature>
<protein>
    <recommendedName>
        <fullName evidence="10">Isoleucine--tRNA ligase</fullName>
        <ecNumber evidence="10">6.1.1.5</ecNumber>
    </recommendedName>
    <alternativeName>
        <fullName evidence="10">Isoleucyl-tRNA synthetase</fullName>
        <shortName evidence="10">IleRS</shortName>
    </alternativeName>
</protein>
<sequence>MANDYKDTLFLPKTDFPMRANLSQREPEFLKFWYDMDLYGELKKKNKDKPSFILHDGPPYANASIHIGTATNKILKDFVVKYKWQRGYFAPYVPGYDTHGLPIELKVLKEQNLDKDEINPVELRKKCAAYARSFADVQTEQFKRLGVIGDWGHPYMTLIPAYEATQLEGFAKMVDKGYVYKGRKAIYWCTDCQTALAAAEIEYGDETSPSIFVAYKYLEAAKVFPELEGKDVDVIIWTTTPWTLPASMAVAVHPRYEYGFYQVGDKVYLIACGLKAEVERATQLTFGEPILVCRGERLEKTLALHPFYDRKVPFVLADYVTLDAGTGCVHTAPGHGTEDYETGVKYGIDIYNPVDETGHYYKDTPIFGGMSLAEGEKKVFELLNESKLLLGKLKITHSYPHCWRCKKPVIFRATDQWFVSVADFRDKALECIDEVKWVPDWGKERITNMVRDRSDWCISRQRTWGVPIPAFYCEECGEVILTSDRVTRVADKVREHGSDCWWTMSPEELVGDLALCPKCGGRHLRKESDIMDVWFDSGTSHSAVLDNWEDLSWPADMYLEGSDQHRGWFQTSLLNSVATRGRAPYRAVLTHGFIMGPDGQKMSKSLGNVMKPENIIDKNGADILRLWVASSDYRGDVRISEEIFRNLIESYRRIRNTARFLLANLAGFDPARDILPNGELEAVDKYIMLKLERLRQRVTSGFDEYEFHQPMTLIHQFCDNELSSFYIDVSKDKLYADAKDAGSRRSIRTVMWHVLKCVTQMMSCVLSFTAEEIWQQMRAMDKSLPKSVLLADWPENEAAGIDPAIEDEWDMLMLARQGALRGLEAARGKGIIGHPLDAEVQIKLSDYYRPLEGRIDDAAWESILIVSGCKVTDEVKNAEIVYDDETTGLVVGVSKSAAEKCPRCWKRRAEVAEKGICDRCRDVLDKQ</sequence>
<dbReference type="STRING" id="2754.EH55_10810"/>
<evidence type="ECO:0000256" key="7">
    <source>
        <dbReference type="ARBA" id="ARBA00023146"/>
    </source>
</evidence>
<evidence type="ECO:0000256" key="10">
    <source>
        <dbReference type="HAMAP-Rule" id="MF_02002"/>
    </source>
</evidence>
<dbReference type="InterPro" id="IPR002300">
    <property type="entry name" value="aa-tRNA-synth_Ia"/>
</dbReference>
<dbReference type="InterPro" id="IPR023585">
    <property type="entry name" value="Ile-tRNA-ligase_type1"/>
</dbReference>
<keyword evidence="4 10" id="KW-0547">Nucleotide-binding</keyword>
<evidence type="ECO:0000256" key="3">
    <source>
        <dbReference type="ARBA" id="ARBA00022598"/>
    </source>
</evidence>
<dbReference type="InterPro" id="IPR033708">
    <property type="entry name" value="Anticodon_Ile_BEm"/>
</dbReference>
<dbReference type="SUPFAM" id="SSF47323">
    <property type="entry name" value="Anticodon-binding domain of a subclass of class I aminoacyl-tRNA synthetases"/>
    <property type="match status" value="1"/>
</dbReference>
<dbReference type="EMBL" id="JMKI01000051">
    <property type="protein sequence ID" value="KEJ91328.1"/>
    <property type="molecule type" value="Genomic_DNA"/>
</dbReference>
<feature type="domain" description="Methionyl/Valyl/Leucyl/Isoleucyl-tRNA synthetase anticodon-binding" evidence="12">
    <location>
        <begin position="684"/>
        <end position="841"/>
    </location>
</feature>
<dbReference type="PATRIC" id="fig|2754.20.peg.1349"/>
<comment type="domain">
    <text evidence="10">IleRS has two distinct active sites: one for aminoacylation and one for editing. The misactivated valine is translocated from the active site to the editing site, which sterically excludes the correctly activated isoleucine. The single editing site contains two valyl binding pockets, one specific for each substrate (Val-AMP or Val-tRNA(Ile)).</text>
</comment>
<dbReference type="PROSITE" id="PS00178">
    <property type="entry name" value="AA_TRNA_LIGASE_I"/>
    <property type="match status" value="1"/>
</dbReference>
<dbReference type="InterPro" id="IPR001412">
    <property type="entry name" value="aa-tRNA-synth_I_CS"/>
</dbReference>
<dbReference type="Proteomes" id="UP000027665">
    <property type="component" value="Unassembled WGS sequence"/>
</dbReference>
<gene>
    <name evidence="10 13" type="primary">ileS</name>
    <name evidence="13" type="ORF">EH55_10810</name>
</gene>
<dbReference type="InterPro" id="IPR014729">
    <property type="entry name" value="Rossmann-like_a/b/a_fold"/>
</dbReference>
<dbReference type="Pfam" id="PF08264">
    <property type="entry name" value="Anticodon_1"/>
    <property type="match status" value="1"/>
</dbReference>
<feature type="domain" description="Aminoacyl-tRNA synthetase class Ia" evidence="11">
    <location>
        <begin position="29"/>
        <end position="640"/>
    </location>
</feature>
<dbReference type="CDD" id="cd00818">
    <property type="entry name" value="IleRS_core"/>
    <property type="match status" value="1"/>
</dbReference>
<dbReference type="GO" id="GO:0002161">
    <property type="term" value="F:aminoacyl-tRNA deacylase activity"/>
    <property type="evidence" value="ECO:0007669"/>
    <property type="project" value="InterPro"/>
</dbReference>
<keyword evidence="10" id="KW-0862">Zinc</keyword>
<dbReference type="GO" id="GO:0008270">
    <property type="term" value="F:zinc ion binding"/>
    <property type="evidence" value="ECO:0007669"/>
    <property type="project" value="UniProtKB-UniRule"/>
</dbReference>
<dbReference type="eggNOG" id="COG0060">
    <property type="taxonomic scope" value="Bacteria"/>
</dbReference>
<evidence type="ECO:0000259" key="11">
    <source>
        <dbReference type="Pfam" id="PF00133"/>
    </source>
</evidence>
<keyword evidence="2 10" id="KW-0963">Cytoplasm</keyword>
<dbReference type="SUPFAM" id="SSF52374">
    <property type="entry name" value="Nucleotidylyl transferase"/>
    <property type="match status" value="1"/>
</dbReference>
<dbReference type="InterPro" id="IPR013155">
    <property type="entry name" value="M/V/L/I-tRNA-synth_anticd-bd"/>
</dbReference>
<evidence type="ECO:0000256" key="8">
    <source>
        <dbReference type="ARBA" id="ARBA00025217"/>
    </source>
</evidence>
<dbReference type="Gene3D" id="3.90.740.10">
    <property type="entry name" value="Valyl/Leucyl/Isoleucyl-tRNA synthetase, editing domain"/>
    <property type="match status" value="1"/>
</dbReference>
<dbReference type="GO" id="GO:0000049">
    <property type="term" value="F:tRNA binding"/>
    <property type="evidence" value="ECO:0007669"/>
    <property type="project" value="InterPro"/>
</dbReference>
<dbReference type="InterPro" id="IPR009008">
    <property type="entry name" value="Val/Leu/Ile-tRNA-synth_edit"/>
</dbReference>
<feature type="binding site" evidence="10">
    <location>
        <position position="604"/>
    </location>
    <ligand>
        <name>ATP</name>
        <dbReference type="ChEBI" id="CHEBI:30616"/>
    </ligand>
</feature>
<dbReference type="SUPFAM" id="SSF50677">
    <property type="entry name" value="ValRS/IleRS/LeuRS editing domain"/>
    <property type="match status" value="1"/>
</dbReference>
<evidence type="ECO:0000256" key="9">
    <source>
        <dbReference type="ARBA" id="ARBA00048359"/>
    </source>
</evidence>
<reference evidence="13 14" key="1">
    <citation type="submission" date="2014-04" db="EMBL/GenBank/DDBJ databases">
        <title>Draft Genome Sequence of Synergistes jonesii.</title>
        <authorList>
            <person name="Coil D.A."/>
            <person name="Eisen J.A."/>
            <person name="Holland-Moritz H.E."/>
        </authorList>
    </citation>
    <scope>NUCLEOTIDE SEQUENCE [LARGE SCALE GENOMIC DNA]</scope>
    <source>
        <strain evidence="13 14">78-1</strain>
    </source>
</reference>
<dbReference type="InterPro" id="IPR009080">
    <property type="entry name" value="tRNAsynth_Ia_anticodon-bd"/>
</dbReference>
<dbReference type="Pfam" id="PF00133">
    <property type="entry name" value="tRNA-synt_1"/>
    <property type="match status" value="1"/>
</dbReference>
<dbReference type="HAMAP" id="MF_02002">
    <property type="entry name" value="Ile_tRNA_synth_type1"/>
    <property type="match status" value="1"/>
</dbReference>
<comment type="similarity">
    <text evidence="1 10">Belongs to the class-I aminoacyl-tRNA synthetase family. IleS type 1 subfamily.</text>
</comment>
<feature type="short sequence motif" description="'HIGH' region" evidence="10">
    <location>
        <begin position="59"/>
        <end position="69"/>
    </location>
</feature>
<keyword evidence="5 10" id="KW-0067">ATP-binding</keyword>
<dbReference type="GO" id="GO:0005524">
    <property type="term" value="F:ATP binding"/>
    <property type="evidence" value="ECO:0007669"/>
    <property type="project" value="UniProtKB-UniRule"/>
</dbReference>
<comment type="cofactor">
    <cofactor evidence="10">
        <name>Zn(2+)</name>
        <dbReference type="ChEBI" id="CHEBI:29105"/>
    </cofactor>
    <text evidence="10">Binds 1 zinc ion per subunit.</text>
</comment>
<comment type="function">
    <text evidence="8 10">Catalyzes the attachment of isoleucine to tRNA(Ile). As IleRS can inadvertently accommodate and process structurally similar amino acids such as valine, to avoid such errors it has two additional distinct tRNA(Ile)-dependent editing activities. One activity is designated as 'pretransfer' editing and involves the hydrolysis of activated Val-AMP. The other activity is designated 'posttransfer' editing and involves deacylation of mischarged Val-tRNA(Ile).</text>
</comment>
<organism evidence="13 14">
    <name type="scientific">Synergistes jonesii</name>
    <dbReference type="NCBI Taxonomy" id="2754"/>
    <lineage>
        <taxon>Bacteria</taxon>
        <taxon>Thermotogati</taxon>
        <taxon>Synergistota</taxon>
        <taxon>Synergistia</taxon>
        <taxon>Synergistales</taxon>
        <taxon>Synergistaceae</taxon>
        <taxon>Synergistes</taxon>
    </lineage>
</organism>
<keyword evidence="6 10" id="KW-0648">Protein biosynthesis</keyword>
<dbReference type="Gene3D" id="1.10.730.20">
    <property type="match status" value="1"/>
</dbReference>
<dbReference type="GO" id="GO:0005829">
    <property type="term" value="C:cytosol"/>
    <property type="evidence" value="ECO:0007669"/>
    <property type="project" value="TreeGrafter"/>
</dbReference>
<evidence type="ECO:0000313" key="14">
    <source>
        <dbReference type="Proteomes" id="UP000027665"/>
    </source>
</evidence>
<keyword evidence="3 10" id="KW-0436">Ligase</keyword>
<comment type="subcellular location">
    <subcellularLocation>
        <location evidence="10">Cytoplasm</location>
    </subcellularLocation>
</comment>
<dbReference type="EC" id="6.1.1.5" evidence="10"/>
<dbReference type="CDD" id="cd07960">
    <property type="entry name" value="Anticodon_Ia_Ile_BEm"/>
    <property type="match status" value="1"/>
</dbReference>
<dbReference type="InterPro" id="IPR050081">
    <property type="entry name" value="Ile-tRNA_ligase"/>
</dbReference>
<evidence type="ECO:0000256" key="6">
    <source>
        <dbReference type="ARBA" id="ARBA00022917"/>
    </source>
</evidence>
<comment type="caution">
    <text evidence="13">The sequence shown here is derived from an EMBL/GenBank/DDBJ whole genome shotgun (WGS) entry which is preliminary data.</text>
</comment>
<dbReference type="GO" id="GO:0004822">
    <property type="term" value="F:isoleucine-tRNA ligase activity"/>
    <property type="evidence" value="ECO:0007669"/>
    <property type="project" value="UniProtKB-UniRule"/>
</dbReference>
<evidence type="ECO:0000256" key="1">
    <source>
        <dbReference type="ARBA" id="ARBA00006887"/>
    </source>
</evidence>
<comment type="catalytic activity">
    <reaction evidence="9 10">
        <text>tRNA(Ile) + L-isoleucine + ATP = L-isoleucyl-tRNA(Ile) + AMP + diphosphate</text>
        <dbReference type="Rhea" id="RHEA:11060"/>
        <dbReference type="Rhea" id="RHEA-COMP:9666"/>
        <dbReference type="Rhea" id="RHEA-COMP:9695"/>
        <dbReference type="ChEBI" id="CHEBI:30616"/>
        <dbReference type="ChEBI" id="CHEBI:33019"/>
        <dbReference type="ChEBI" id="CHEBI:58045"/>
        <dbReference type="ChEBI" id="CHEBI:78442"/>
        <dbReference type="ChEBI" id="CHEBI:78528"/>
        <dbReference type="ChEBI" id="CHEBI:456215"/>
        <dbReference type="EC" id="6.1.1.5"/>
    </reaction>
</comment>
<accession>A0A073ILW5</accession>